<dbReference type="InterPro" id="IPR029033">
    <property type="entry name" value="His_PPase_superfam"/>
</dbReference>
<dbReference type="InterPro" id="IPR013078">
    <property type="entry name" value="His_Pase_superF_clade-1"/>
</dbReference>
<proteinExistence type="predicted"/>
<dbReference type="AlphaFoldDB" id="A0A9X8NTQ2"/>
<comment type="caution">
    <text evidence="1">The sequence shown here is derived from an EMBL/GenBank/DDBJ whole genome shotgun (WGS) entry which is preliminary data.</text>
</comment>
<dbReference type="SUPFAM" id="SSF53254">
    <property type="entry name" value="Phosphoglycerate mutase-like"/>
    <property type="match status" value="1"/>
</dbReference>
<name>A0A9X8NTQ2_BACCE</name>
<evidence type="ECO:0008006" key="3">
    <source>
        <dbReference type="Google" id="ProtNLM"/>
    </source>
</evidence>
<protein>
    <recommendedName>
        <fullName evidence="3">Histidine phosphatase family protein</fullName>
    </recommendedName>
</protein>
<dbReference type="PROSITE" id="PS00175">
    <property type="entry name" value="PG_MUTASE"/>
    <property type="match status" value="1"/>
</dbReference>
<dbReference type="PIRSF" id="PIRSF000709">
    <property type="entry name" value="6PFK_2-Ptase"/>
    <property type="match status" value="1"/>
</dbReference>
<dbReference type="EMBL" id="QNGD03000014">
    <property type="protein sequence ID" value="RWQ71090.1"/>
    <property type="molecule type" value="Genomic_DNA"/>
</dbReference>
<dbReference type="InterPro" id="IPR001345">
    <property type="entry name" value="PG/BPGM_mutase_AS"/>
</dbReference>
<organism evidence="1 2">
    <name type="scientific">Bacillus cereus</name>
    <dbReference type="NCBI Taxonomy" id="1396"/>
    <lineage>
        <taxon>Bacteria</taxon>
        <taxon>Bacillati</taxon>
        <taxon>Bacillota</taxon>
        <taxon>Bacilli</taxon>
        <taxon>Bacillales</taxon>
        <taxon>Bacillaceae</taxon>
        <taxon>Bacillus</taxon>
        <taxon>Bacillus cereus group</taxon>
    </lineage>
</organism>
<gene>
    <name evidence="1" type="ORF">DR116_0024850</name>
</gene>
<dbReference type="Pfam" id="PF00300">
    <property type="entry name" value="His_Phos_1"/>
    <property type="match status" value="1"/>
</dbReference>
<sequence>MIRFFITRHGETEWNLEGRAQGRKESCLTASGVKQAKNLQIES</sequence>
<evidence type="ECO:0000313" key="1">
    <source>
        <dbReference type="EMBL" id="RWQ71090.1"/>
    </source>
</evidence>
<dbReference type="GO" id="GO:0003824">
    <property type="term" value="F:catalytic activity"/>
    <property type="evidence" value="ECO:0007669"/>
    <property type="project" value="InterPro"/>
</dbReference>
<dbReference type="Proteomes" id="UP000253597">
    <property type="component" value="Unassembled WGS sequence"/>
</dbReference>
<reference evidence="1 2" key="1">
    <citation type="submission" date="2019-01" db="EMBL/GenBank/DDBJ databases">
        <title>Draft genome sequence of heavy metal resistant Bacillus cereus NWUAB01.</title>
        <authorList>
            <person name="Babalola O."/>
            <person name="Aremu B.R."/>
            <person name="Ayangbenro A.S."/>
        </authorList>
    </citation>
    <scope>NUCLEOTIDE SEQUENCE [LARGE SCALE GENOMIC DNA]</scope>
    <source>
        <strain evidence="1 2">NWUAB01</strain>
    </source>
</reference>
<accession>A0A9X8NTQ2</accession>
<evidence type="ECO:0000313" key="2">
    <source>
        <dbReference type="Proteomes" id="UP000253597"/>
    </source>
</evidence>
<dbReference type="Gene3D" id="3.40.50.1240">
    <property type="entry name" value="Phosphoglycerate mutase-like"/>
    <property type="match status" value="1"/>
</dbReference>
<dbReference type="CDD" id="cd07067">
    <property type="entry name" value="HP_PGM_like"/>
    <property type="match status" value="1"/>
</dbReference>